<protein>
    <submittedName>
        <fullName evidence="2">PadR family transcriptional regulator</fullName>
    </submittedName>
</protein>
<dbReference type="PANTHER" id="PTHR33169:SF13">
    <property type="entry name" value="PADR-FAMILY TRANSCRIPTIONAL REGULATOR"/>
    <property type="match status" value="1"/>
</dbReference>
<feature type="domain" description="Transcription regulator PadR N-terminal" evidence="1">
    <location>
        <begin position="14"/>
        <end position="82"/>
    </location>
</feature>
<evidence type="ECO:0000313" key="3">
    <source>
        <dbReference type="Proteomes" id="UP001199631"/>
    </source>
</evidence>
<name>A0AAW5B7H2_9BACI</name>
<dbReference type="SUPFAM" id="SSF46785">
    <property type="entry name" value="Winged helix' DNA-binding domain"/>
    <property type="match status" value="1"/>
</dbReference>
<evidence type="ECO:0000259" key="1">
    <source>
        <dbReference type="Pfam" id="PF03551"/>
    </source>
</evidence>
<dbReference type="Proteomes" id="UP001199631">
    <property type="component" value="Unassembled WGS sequence"/>
</dbReference>
<dbReference type="InterPro" id="IPR036390">
    <property type="entry name" value="WH_DNA-bd_sf"/>
</dbReference>
<evidence type="ECO:0000313" key="2">
    <source>
        <dbReference type="EMBL" id="MCG3419474.1"/>
    </source>
</evidence>
<dbReference type="Pfam" id="PF03551">
    <property type="entry name" value="PadR"/>
    <property type="match status" value="1"/>
</dbReference>
<dbReference type="InterPro" id="IPR005149">
    <property type="entry name" value="Tscrpt_reg_PadR_N"/>
</dbReference>
<dbReference type="PANTHER" id="PTHR33169">
    <property type="entry name" value="PADR-FAMILY TRANSCRIPTIONAL REGULATOR"/>
    <property type="match status" value="1"/>
</dbReference>
<dbReference type="AlphaFoldDB" id="A0AAW5B7H2"/>
<organism evidence="2 3">
    <name type="scientific">Oceanobacillus jordanicus</name>
    <dbReference type="NCBI Taxonomy" id="2867266"/>
    <lineage>
        <taxon>Bacteria</taxon>
        <taxon>Bacillati</taxon>
        <taxon>Bacillota</taxon>
        <taxon>Bacilli</taxon>
        <taxon>Bacillales</taxon>
        <taxon>Bacillaceae</taxon>
        <taxon>Oceanobacillus</taxon>
    </lineage>
</organism>
<reference evidence="2 3" key="1">
    <citation type="journal article" date="2022" name="Evol. Bioinform. Online">
        <title>Draft Genome Sequence of Oceanobacillus jordanicus Strain GSFE11, a Halotolerant Plant Growth-Promoting Bacterial Endophyte Isolated From the Jordan Valley.</title>
        <authorList>
            <person name="Alhindi T."/>
            <person name="Albdaiwi R."/>
        </authorList>
    </citation>
    <scope>NUCLEOTIDE SEQUENCE [LARGE SCALE GENOMIC DNA]</scope>
    <source>
        <strain evidence="2 3">GSFE11</strain>
    </source>
</reference>
<keyword evidence="3" id="KW-1185">Reference proteome</keyword>
<dbReference type="RefSeq" id="WP_238019725.1">
    <property type="nucleotide sequence ID" value="NZ_JAIFZM010000007.1"/>
</dbReference>
<accession>A0AAW5B7H2</accession>
<comment type="caution">
    <text evidence="2">The sequence shown here is derived from an EMBL/GenBank/DDBJ whole genome shotgun (WGS) entry which is preliminary data.</text>
</comment>
<proteinExistence type="predicted"/>
<sequence>MQSLDRFSEPALFILISLAEGEKHGYAIMEDIEKHYHKKLGPGTLYGAISRMEKLRLIEAMPLQNRRKPYKVTESGKAYLEERLKELEQVTSLGWRRLGLL</sequence>
<dbReference type="EMBL" id="JAIFZM010000007">
    <property type="protein sequence ID" value="MCG3419474.1"/>
    <property type="molecule type" value="Genomic_DNA"/>
</dbReference>
<dbReference type="InterPro" id="IPR052509">
    <property type="entry name" value="Metal_resp_DNA-bind_regulator"/>
</dbReference>
<dbReference type="Gene3D" id="1.10.10.10">
    <property type="entry name" value="Winged helix-like DNA-binding domain superfamily/Winged helix DNA-binding domain"/>
    <property type="match status" value="1"/>
</dbReference>
<gene>
    <name evidence="2" type="ORF">K3T81_09940</name>
</gene>
<dbReference type="InterPro" id="IPR036388">
    <property type="entry name" value="WH-like_DNA-bd_sf"/>
</dbReference>